<dbReference type="InterPro" id="IPR031993">
    <property type="entry name" value="DUF4789"/>
</dbReference>
<keyword evidence="2" id="KW-0732">Signal</keyword>
<evidence type="ECO:0000256" key="1">
    <source>
        <dbReference type="SAM" id="MobiDB-lite"/>
    </source>
</evidence>
<evidence type="ECO:0000256" key="2">
    <source>
        <dbReference type="SAM" id="SignalP"/>
    </source>
</evidence>
<feature type="chain" id="PRO_5007419672" description="DUF4789 domain-containing protein" evidence="2">
    <location>
        <begin position="20"/>
        <end position="523"/>
    </location>
</feature>
<feature type="region of interest" description="Disordered" evidence="1">
    <location>
        <begin position="361"/>
        <end position="396"/>
    </location>
</feature>
<dbReference type="PANTHER" id="PTHR21177">
    <property type="entry name" value="IP06524P-RELATED"/>
    <property type="match status" value="1"/>
</dbReference>
<sequence length="523" mass="57384">MKIVSLVGIILTIVALSNCATEVVTNNAEAVANLTELTYSILGSIDKQVMLEGGQVMVEIDKIVNFLEGKEEEGVKEDAKEIGVHNETVLSRNTRQASYVEIPILPSYVTGTDDVGDGCQRADVLVDDECYQVLTQGPCDDDELVLIDHYTRQGYCAPRLCPHDKVFVHDDQLCHDPLEYGLCPPGRQLFSNGFGTPVCGCPDGTYEEEDDLDEDVCEPLLGHNDCPPGQVFWFSDFRYPVGCRPDPCHGLNLKRNPDDLPYIPSIFDGKCYQIGTRPFFCKYDEFYSISYKQLKGVCTTLEDAGFTVLDSDTLTYLDATYGASSNTEGYRKTHKIHKPKLTPASTTLLKRPDVGEAVLHAEEDEDDGPSRLSIGQPAGPSRSRHNPKDNEVDDDLTPLHTHLNAFSPSYIAVGGRTITFLNLLQESNRPHSRQRRAPLPFASPGNVIEPGLSACRAGAKRDGNAKCRDTILPGNYPPSRAKRSVPPVPPHPACPQGTFRDIMRKCSPTKSAVASSINALNLG</sequence>
<dbReference type="Pfam" id="PF16033">
    <property type="entry name" value="DUF4789"/>
    <property type="match status" value="1"/>
</dbReference>
<name>A0A0N7ZBC4_SCYOL</name>
<protein>
    <recommendedName>
        <fullName evidence="3">DUF4789 domain-containing protein</fullName>
    </recommendedName>
</protein>
<feature type="domain" description="DUF4789" evidence="3">
    <location>
        <begin position="126"/>
        <end position="172"/>
    </location>
</feature>
<evidence type="ECO:0000259" key="3">
    <source>
        <dbReference type="Pfam" id="PF16033"/>
    </source>
</evidence>
<proteinExistence type="predicted"/>
<accession>A0A0N7ZBC4</accession>
<dbReference type="AlphaFoldDB" id="A0A0N7ZBC4"/>
<organism evidence="4">
    <name type="scientific">Scylla olivacea</name>
    <name type="common">Orange mud crab</name>
    <name type="synonym">Cancer olivacea</name>
    <dbReference type="NCBI Taxonomy" id="85551"/>
    <lineage>
        <taxon>Eukaryota</taxon>
        <taxon>Metazoa</taxon>
        <taxon>Ecdysozoa</taxon>
        <taxon>Arthropoda</taxon>
        <taxon>Crustacea</taxon>
        <taxon>Multicrustacea</taxon>
        <taxon>Malacostraca</taxon>
        <taxon>Eumalacostraca</taxon>
        <taxon>Eucarida</taxon>
        <taxon>Decapoda</taxon>
        <taxon>Pleocyemata</taxon>
        <taxon>Brachyura</taxon>
        <taxon>Eubrachyura</taxon>
        <taxon>Portunoidea</taxon>
        <taxon>Portunidae</taxon>
        <taxon>Portuninae</taxon>
        <taxon>Scylla</taxon>
    </lineage>
</organism>
<dbReference type="PANTHER" id="PTHR21177:SF7">
    <property type="entry name" value="GH11627P"/>
    <property type="match status" value="1"/>
</dbReference>
<dbReference type="EMBL" id="GDRN01086038">
    <property type="protein sequence ID" value="JAI61255.1"/>
    <property type="molecule type" value="Transcribed_RNA"/>
</dbReference>
<dbReference type="EMBL" id="GDRN01086037">
    <property type="protein sequence ID" value="JAI61256.1"/>
    <property type="molecule type" value="Transcribed_RNA"/>
</dbReference>
<reference evidence="4" key="1">
    <citation type="submission" date="2015-09" db="EMBL/GenBank/DDBJ databases">
        <title>Scylla olivacea transcriptome.</title>
        <authorList>
            <person name="Ikhwanuddin M."/>
        </authorList>
    </citation>
    <scope>NUCLEOTIDE SEQUENCE</scope>
</reference>
<evidence type="ECO:0000313" key="4">
    <source>
        <dbReference type="EMBL" id="JAI61256.1"/>
    </source>
</evidence>
<feature type="signal peptide" evidence="2">
    <location>
        <begin position="1"/>
        <end position="19"/>
    </location>
</feature>